<dbReference type="PANTHER" id="PTHR36173">
    <property type="entry name" value="RIBONUCLEASE VAPC16-RELATED"/>
    <property type="match status" value="1"/>
</dbReference>
<organism evidence="2 3">
    <name type="scientific">Sphingomonas naphthae</name>
    <dbReference type="NCBI Taxonomy" id="1813468"/>
    <lineage>
        <taxon>Bacteria</taxon>
        <taxon>Pseudomonadati</taxon>
        <taxon>Pseudomonadota</taxon>
        <taxon>Alphaproteobacteria</taxon>
        <taxon>Sphingomonadales</taxon>
        <taxon>Sphingomonadaceae</taxon>
        <taxon>Sphingomonas</taxon>
    </lineage>
</organism>
<dbReference type="InterPro" id="IPR052919">
    <property type="entry name" value="TA_system_RNase"/>
</dbReference>
<evidence type="ECO:0000313" key="3">
    <source>
        <dbReference type="Proteomes" id="UP001220395"/>
    </source>
</evidence>
<name>A0ABY7TTG2_9SPHN</name>
<feature type="domain" description="PIN" evidence="1">
    <location>
        <begin position="4"/>
        <end position="119"/>
    </location>
</feature>
<keyword evidence="3" id="KW-1185">Reference proteome</keyword>
<proteinExistence type="predicted"/>
<dbReference type="Gene3D" id="3.40.50.1010">
    <property type="entry name" value="5'-nuclease"/>
    <property type="match status" value="1"/>
</dbReference>
<evidence type="ECO:0000313" key="2">
    <source>
        <dbReference type="EMBL" id="WCT75159.1"/>
    </source>
</evidence>
<gene>
    <name evidence="2" type="ORF">PQ455_08065</name>
</gene>
<dbReference type="InterPro" id="IPR002716">
    <property type="entry name" value="PIN_dom"/>
</dbReference>
<dbReference type="PANTHER" id="PTHR36173:SF1">
    <property type="entry name" value="RIBONUCLEASE VAPC22"/>
    <property type="match status" value="1"/>
</dbReference>
<protein>
    <submittedName>
        <fullName evidence="2">Type II toxin-antitoxin system VapC family toxin</fullName>
    </submittedName>
</protein>
<dbReference type="InterPro" id="IPR041705">
    <property type="entry name" value="PIN_Sll0205"/>
</dbReference>
<dbReference type="SUPFAM" id="SSF88723">
    <property type="entry name" value="PIN domain-like"/>
    <property type="match status" value="1"/>
</dbReference>
<accession>A0ABY7TTG2</accession>
<dbReference type="Pfam" id="PF01850">
    <property type="entry name" value="PIN"/>
    <property type="match status" value="1"/>
</dbReference>
<reference evidence="2 3" key="1">
    <citation type="submission" date="2023-02" db="EMBL/GenBank/DDBJ databases">
        <title>Genome sequence of Sphingomonas naphthae.</title>
        <authorList>
            <person name="Kim S."/>
            <person name="Heo J."/>
            <person name="Kwon S.-W."/>
        </authorList>
    </citation>
    <scope>NUCLEOTIDE SEQUENCE [LARGE SCALE GENOMIC DNA]</scope>
    <source>
        <strain evidence="2 3">KACC 18716</strain>
    </source>
</reference>
<evidence type="ECO:0000259" key="1">
    <source>
        <dbReference type="Pfam" id="PF01850"/>
    </source>
</evidence>
<dbReference type="InterPro" id="IPR029060">
    <property type="entry name" value="PIN-like_dom_sf"/>
</dbReference>
<dbReference type="RefSeq" id="WP_273690760.1">
    <property type="nucleotide sequence ID" value="NZ_CP117411.1"/>
</dbReference>
<sequence>MNLLIDTHVLIWAVADQGRLSQTARAALADPDSRLHVSAVTAWEFADLTVRGRLQRTVGFDVLEDRLGLVVLDLPAGLWRIAEALPPIHGDPVDRMLIAHARQSGFTLLTADRMIPRYPVETLW</sequence>
<dbReference type="CDD" id="cd09872">
    <property type="entry name" value="PIN_Sll0205-like"/>
    <property type="match status" value="1"/>
</dbReference>
<dbReference type="EMBL" id="CP117411">
    <property type="protein sequence ID" value="WCT75159.1"/>
    <property type="molecule type" value="Genomic_DNA"/>
</dbReference>
<dbReference type="Proteomes" id="UP001220395">
    <property type="component" value="Chromosome"/>
</dbReference>